<gene>
    <name evidence="6" type="ORF">BAMA_07360</name>
</gene>
<evidence type="ECO:0000313" key="6">
    <source>
        <dbReference type="EMBL" id="KEK18000.1"/>
    </source>
</evidence>
<dbReference type="OrthoDB" id="2079550at2"/>
<keyword evidence="3" id="KW-0472">Membrane</keyword>
<dbReference type="Pfam" id="PF13786">
    <property type="entry name" value="DUF4179"/>
    <property type="match status" value="1"/>
</dbReference>
<dbReference type="STRING" id="574376.BAMA_07360"/>
<dbReference type="Gene3D" id="1.10.10.1320">
    <property type="entry name" value="Anti-sigma factor, zinc-finger domain"/>
    <property type="match status" value="1"/>
</dbReference>
<dbReference type="InterPro" id="IPR025436">
    <property type="entry name" value="DUF4179"/>
</dbReference>
<dbReference type="AlphaFoldDB" id="A0A073JUN7"/>
<comment type="caution">
    <text evidence="6">The sequence shown here is derived from an EMBL/GenBank/DDBJ whole genome shotgun (WGS) entry which is preliminary data.</text>
</comment>
<evidence type="ECO:0000313" key="7">
    <source>
        <dbReference type="Proteomes" id="UP000027822"/>
    </source>
</evidence>
<keyword evidence="3" id="KW-0812">Transmembrane</keyword>
<dbReference type="Pfam" id="PF13490">
    <property type="entry name" value="zf-HC2"/>
    <property type="match status" value="1"/>
</dbReference>
<protein>
    <recommendedName>
        <fullName evidence="2">Anti-sigma-W factor RsiW</fullName>
    </recommendedName>
</protein>
<reference evidence="6 7" key="1">
    <citation type="submission" date="2014-06" db="EMBL/GenBank/DDBJ databases">
        <title>Draft genome sequence of Bacillus manliponensis JCM 15802 (MCCC 1A00708).</title>
        <authorList>
            <person name="Lai Q."/>
            <person name="Liu Y."/>
            <person name="Shao Z."/>
        </authorList>
    </citation>
    <scope>NUCLEOTIDE SEQUENCE [LARGE SCALE GENOMIC DNA]</scope>
    <source>
        <strain evidence="6 7">JCM 15802</strain>
    </source>
</reference>
<accession>A0A073JUN7</accession>
<dbReference type="EMBL" id="JOTN01000018">
    <property type="protein sequence ID" value="KEK18000.1"/>
    <property type="molecule type" value="Genomic_DNA"/>
</dbReference>
<dbReference type="Gene3D" id="2.60.40.1630">
    <property type="entry name" value="bacillus anthracis domain"/>
    <property type="match status" value="1"/>
</dbReference>
<dbReference type="InterPro" id="IPR041916">
    <property type="entry name" value="Anti_sigma_zinc_sf"/>
</dbReference>
<feature type="transmembrane region" description="Helical" evidence="3">
    <location>
        <begin position="108"/>
        <end position="127"/>
    </location>
</feature>
<sequence length="318" mass="35808">MNCNDIGFIQAYIDGELSSDSKKKFLKHLNTCKDCQSLLTEANELKEWESSIFQDEYTHASKEIHVDVEQAWKTFEDRSKKENVSHIHFKTEKKKGWFTNMNSKSKRLMYTAVAAVGLFATAMIPQVQVAATNLASYFMNEVANDKVVNEGITDENGVTLDMTKNGHFLPLDEKITDQGITVHFKELYVADSRISIHYRIEKEDGSLVPFEFDTAGLDLINDGVVNGSQSEHPESKDGVVSFIQASDNLPFELQVAGEKSERIAIRDKDRPEGVVTFIEDLDKKGSFEQPLTLDVEINKIGKVSGSWQGQIPLHTERP</sequence>
<evidence type="ECO:0000259" key="4">
    <source>
        <dbReference type="Pfam" id="PF13490"/>
    </source>
</evidence>
<evidence type="ECO:0000256" key="1">
    <source>
        <dbReference type="ARBA" id="ARBA00024353"/>
    </source>
</evidence>
<feature type="domain" description="DUF4179" evidence="5">
    <location>
        <begin position="104"/>
        <end position="201"/>
    </location>
</feature>
<evidence type="ECO:0000256" key="2">
    <source>
        <dbReference type="ARBA" id="ARBA00024438"/>
    </source>
</evidence>
<comment type="similarity">
    <text evidence="1">Belongs to the zinc-associated anti-sigma factor (ZAS) superfamily. Anti-sigma-W factor family.</text>
</comment>
<feature type="domain" description="Putative zinc-finger" evidence="4">
    <location>
        <begin position="9"/>
        <end position="36"/>
    </location>
</feature>
<dbReference type="RefSeq" id="WP_034641870.1">
    <property type="nucleotide sequence ID" value="NZ_CBCSJC010000018.1"/>
</dbReference>
<evidence type="ECO:0000259" key="5">
    <source>
        <dbReference type="Pfam" id="PF13786"/>
    </source>
</evidence>
<keyword evidence="3" id="KW-1133">Transmembrane helix</keyword>
<name>A0A073JUN7_9BACI</name>
<proteinExistence type="inferred from homology"/>
<dbReference type="eggNOG" id="COG5662">
    <property type="taxonomic scope" value="Bacteria"/>
</dbReference>
<organism evidence="6 7">
    <name type="scientific">Bacillus manliponensis</name>
    <dbReference type="NCBI Taxonomy" id="574376"/>
    <lineage>
        <taxon>Bacteria</taxon>
        <taxon>Bacillati</taxon>
        <taxon>Bacillota</taxon>
        <taxon>Bacilli</taxon>
        <taxon>Bacillales</taxon>
        <taxon>Bacillaceae</taxon>
        <taxon>Bacillus</taxon>
        <taxon>Bacillus cereus group</taxon>
    </lineage>
</organism>
<dbReference type="InterPro" id="IPR027383">
    <property type="entry name" value="Znf_put"/>
</dbReference>
<evidence type="ECO:0000256" key="3">
    <source>
        <dbReference type="SAM" id="Phobius"/>
    </source>
</evidence>
<dbReference type="Proteomes" id="UP000027822">
    <property type="component" value="Unassembled WGS sequence"/>
</dbReference>
<keyword evidence="7" id="KW-1185">Reference proteome</keyword>